<dbReference type="Pfam" id="PF01490">
    <property type="entry name" value="Aa_trans"/>
    <property type="match status" value="1"/>
</dbReference>
<protein>
    <submittedName>
        <fullName evidence="8">Proton-coupled amino acid transporter 1</fullName>
    </submittedName>
</protein>
<organism evidence="8">
    <name type="scientific">Lygus hesperus</name>
    <name type="common">Western plant bug</name>
    <dbReference type="NCBI Taxonomy" id="30085"/>
    <lineage>
        <taxon>Eukaryota</taxon>
        <taxon>Metazoa</taxon>
        <taxon>Ecdysozoa</taxon>
        <taxon>Arthropoda</taxon>
        <taxon>Hexapoda</taxon>
        <taxon>Insecta</taxon>
        <taxon>Pterygota</taxon>
        <taxon>Neoptera</taxon>
        <taxon>Paraneoptera</taxon>
        <taxon>Hemiptera</taxon>
        <taxon>Heteroptera</taxon>
        <taxon>Panheteroptera</taxon>
        <taxon>Cimicomorpha</taxon>
        <taxon>Miridae</taxon>
        <taxon>Mirini</taxon>
        <taxon>Lygus</taxon>
    </lineage>
</organism>
<evidence type="ECO:0000256" key="4">
    <source>
        <dbReference type="ARBA" id="ARBA00023136"/>
    </source>
</evidence>
<keyword evidence="4 6" id="KW-0472">Membrane</keyword>
<dbReference type="PANTHER" id="PTHR22950:SF666">
    <property type="entry name" value="VACUOLAR AMINO ACID TRANSPORTER 4"/>
    <property type="match status" value="1"/>
</dbReference>
<dbReference type="PANTHER" id="PTHR22950">
    <property type="entry name" value="AMINO ACID TRANSPORTER"/>
    <property type="match status" value="1"/>
</dbReference>
<proteinExistence type="predicted"/>
<feature type="domain" description="Amino acid transporter transmembrane" evidence="7">
    <location>
        <begin position="39"/>
        <end position="271"/>
    </location>
</feature>
<feature type="transmembrane region" description="Helical" evidence="6">
    <location>
        <begin position="173"/>
        <end position="191"/>
    </location>
</feature>
<comment type="subcellular location">
    <subcellularLocation>
        <location evidence="1">Membrane</location>
        <topology evidence="1">Multi-pass membrane protein</topology>
    </subcellularLocation>
</comment>
<gene>
    <name evidence="8" type="primary">SLC36A1_8</name>
    <name evidence="8" type="ORF">CM83_1632</name>
</gene>
<reference evidence="8" key="2">
    <citation type="submission" date="2014-07" db="EMBL/GenBank/DDBJ databases">
        <authorList>
            <person name="Hull J."/>
        </authorList>
    </citation>
    <scope>NUCLEOTIDE SEQUENCE</scope>
</reference>
<dbReference type="GO" id="GO:0015179">
    <property type="term" value="F:L-amino acid transmembrane transporter activity"/>
    <property type="evidence" value="ECO:0007669"/>
    <property type="project" value="TreeGrafter"/>
</dbReference>
<keyword evidence="3 6" id="KW-1133">Transmembrane helix</keyword>
<evidence type="ECO:0000313" key="8">
    <source>
        <dbReference type="EMBL" id="JAG10956.1"/>
    </source>
</evidence>
<dbReference type="GO" id="GO:0016020">
    <property type="term" value="C:membrane"/>
    <property type="evidence" value="ECO:0007669"/>
    <property type="project" value="UniProtKB-SubCell"/>
</dbReference>
<feature type="transmembrane region" description="Helical" evidence="6">
    <location>
        <begin position="241"/>
        <end position="261"/>
    </location>
</feature>
<reference evidence="8" key="1">
    <citation type="journal article" date="2014" name="PLoS ONE">
        <title>Transcriptome-Based Identification of ABC Transporters in the Western Tarnished Plant Bug Lygus hesperus.</title>
        <authorList>
            <person name="Hull J.J."/>
            <person name="Chaney K."/>
            <person name="Geib S.M."/>
            <person name="Fabrick J.A."/>
            <person name="Brent C.S."/>
            <person name="Walsh D."/>
            <person name="Lavine L.C."/>
        </authorList>
    </citation>
    <scope>NUCLEOTIDE SEQUENCE</scope>
</reference>
<dbReference type="InterPro" id="IPR013057">
    <property type="entry name" value="AA_transpt_TM"/>
</dbReference>
<accession>A0A0A9WU58</accession>
<evidence type="ECO:0000256" key="5">
    <source>
        <dbReference type="SAM" id="MobiDB-lite"/>
    </source>
</evidence>
<keyword evidence="2 6" id="KW-0812">Transmembrane</keyword>
<feature type="transmembrane region" description="Helical" evidence="6">
    <location>
        <begin position="138"/>
        <end position="161"/>
    </location>
</feature>
<dbReference type="EMBL" id="GBHO01032648">
    <property type="protein sequence ID" value="JAG10956.1"/>
    <property type="molecule type" value="Transcribed_RNA"/>
</dbReference>
<feature type="transmembrane region" description="Helical" evidence="6">
    <location>
        <begin position="203"/>
        <end position="221"/>
    </location>
</feature>
<feature type="region of interest" description="Disordered" evidence="5">
    <location>
        <begin position="1"/>
        <end position="31"/>
    </location>
</feature>
<sequence length="281" mass="30975">MSKQEEAEPSKKEIEKTASVGEERNEEDYDPYSHRTGHISTSIAFFHLVKSSIGSGILSMPFGFKTAGMIGGFILGVVVAAFVIFCFLVMINTMVKVAKELKVPHVTLQEAATYVMEHSCEAMARYAKTLQYTIDAMLILNYVGTCASYYNYIIICTLTISGYKQYAEGAVNLHRAAVAGMWFFPLFAVNCVRGLRKMGPISIIGNVLILGSMMVVLYFIFSPHGKGFSDTWTYFASYETTPLFVGMMIFSIGSIGVGIAIERDMKDARKFGGGLAYSTFP</sequence>
<evidence type="ECO:0000256" key="1">
    <source>
        <dbReference type="ARBA" id="ARBA00004141"/>
    </source>
</evidence>
<evidence type="ECO:0000256" key="6">
    <source>
        <dbReference type="SAM" id="Phobius"/>
    </source>
</evidence>
<evidence type="ECO:0000256" key="3">
    <source>
        <dbReference type="ARBA" id="ARBA00022989"/>
    </source>
</evidence>
<evidence type="ECO:0000256" key="2">
    <source>
        <dbReference type="ARBA" id="ARBA00022692"/>
    </source>
</evidence>
<feature type="transmembrane region" description="Helical" evidence="6">
    <location>
        <begin position="70"/>
        <end position="91"/>
    </location>
</feature>
<name>A0A0A9WU58_LYGHE</name>
<dbReference type="AlphaFoldDB" id="A0A0A9WU58"/>
<evidence type="ECO:0000259" key="7">
    <source>
        <dbReference type="Pfam" id="PF01490"/>
    </source>
</evidence>
<feature type="compositionally biased region" description="Basic and acidic residues" evidence="5">
    <location>
        <begin position="1"/>
        <end position="16"/>
    </location>
</feature>